<dbReference type="Proteomes" id="UP000281343">
    <property type="component" value="Unassembled WGS sequence"/>
</dbReference>
<keyword evidence="6" id="KW-1185">Reference proteome</keyword>
<accession>A0A3L9Y6C6</accession>
<dbReference type="InterPro" id="IPR001173">
    <property type="entry name" value="Glyco_trans_2-like"/>
</dbReference>
<gene>
    <name evidence="5" type="ORF">D9R08_08625</name>
</gene>
<keyword evidence="2" id="KW-0328">Glycosyltransferase</keyword>
<dbReference type="RefSeq" id="WP_121897614.1">
    <property type="nucleotide sequence ID" value="NZ_RCNT01000003.1"/>
</dbReference>
<keyword evidence="3 5" id="KW-0808">Transferase</keyword>
<evidence type="ECO:0000313" key="6">
    <source>
        <dbReference type="Proteomes" id="UP000281343"/>
    </source>
</evidence>
<evidence type="ECO:0000256" key="1">
    <source>
        <dbReference type="ARBA" id="ARBA00006739"/>
    </source>
</evidence>
<comment type="caution">
    <text evidence="5">The sequence shown here is derived from an EMBL/GenBank/DDBJ whole genome shotgun (WGS) entry which is preliminary data.</text>
</comment>
<feature type="domain" description="Glycosyltransferase 2-like" evidence="4">
    <location>
        <begin position="7"/>
        <end position="129"/>
    </location>
</feature>
<sequence>MAALPVSVIVVSQGRPALLRRCLLGIHQLAYHPVELIVVADRDGLDCIADLRFSGRIKTRLETRQNISAARNLGIALATGEILAFVDDDAVPEPSWLTHLIAAFEDPRVMAAAGHVIGRNGISLQWGSRAVNGSAEEMALDLPGVGPVCPALPEGYALKLQGTNFAVRREAIEQIGGFDEAFAFYLDDTDLAMRLHRAGLKSAAVPGALVHHGFAPSSRRHRNRAPKSLAQIGASMAVYLRKHGQADRVALGLEAFRKQQQGRLDRFLLHGDLEPGDVRRLRTDLEDGITAGMTRQPGQTLIPTVGNGAFLTLRDEPAPQAIYMAGRWFQARRLLAEAAQKADKGGTVTVFLFAPSVRAHRVEFSETGVWVQAGGLFGRSDRGQAFAEAWGFRGRVRAETDRCRPYRG</sequence>
<dbReference type="AlphaFoldDB" id="A0A3L9Y6C6"/>
<protein>
    <submittedName>
        <fullName evidence="5">Glycosyltransferase</fullName>
    </submittedName>
</protein>
<dbReference type="PANTHER" id="PTHR43179">
    <property type="entry name" value="RHAMNOSYLTRANSFERASE WBBL"/>
    <property type="match status" value="1"/>
</dbReference>
<dbReference type="PANTHER" id="PTHR43179:SF12">
    <property type="entry name" value="GALACTOFURANOSYLTRANSFERASE GLFT2"/>
    <property type="match status" value="1"/>
</dbReference>
<organism evidence="5 6">
    <name type="scientific">Rhodophyticola porphyridii</name>
    <dbReference type="NCBI Taxonomy" id="1852017"/>
    <lineage>
        <taxon>Bacteria</taxon>
        <taxon>Pseudomonadati</taxon>
        <taxon>Pseudomonadota</taxon>
        <taxon>Alphaproteobacteria</taxon>
        <taxon>Rhodobacterales</taxon>
        <taxon>Roseobacteraceae</taxon>
        <taxon>Rhodophyticola</taxon>
    </lineage>
</organism>
<evidence type="ECO:0000313" key="5">
    <source>
        <dbReference type="EMBL" id="RMA42828.1"/>
    </source>
</evidence>
<evidence type="ECO:0000256" key="2">
    <source>
        <dbReference type="ARBA" id="ARBA00022676"/>
    </source>
</evidence>
<dbReference type="Gene3D" id="3.90.550.10">
    <property type="entry name" value="Spore Coat Polysaccharide Biosynthesis Protein SpsA, Chain A"/>
    <property type="match status" value="1"/>
</dbReference>
<dbReference type="SUPFAM" id="SSF53448">
    <property type="entry name" value="Nucleotide-diphospho-sugar transferases"/>
    <property type="match status" value="1"/>
</dbReference>
<evidence type="ECO:0000259" key="4">
    <source>
        <dbReference type="Pfam" id="PF00535"/>
    </source>
</evidence>
<name>A0A3L9Y6C6_9RHOB</name>
<reference evidence="5 6" key="1">
    <citation type="submission" date="2018-10" db="EMBL/GenBank/DDBJ databases">
        <authorList>
            <person name="Jung H.S."/>
            <person name="Jeon C.O."/>
        </authorList>
    </citation>
    <scope>NUCLEOTIDE SEQUENCE [LARGE SCALE GENOMIC DNA]</scope>
    <source>
        <strain evidence="5 6">MA-7-27</strain>
    </source>
</reference>
<proteinExistence type="inferred from homology"/>
<comment type="similarity">
    <text evidence="1">Belongs to the glycosyltransferase 2 family.</text>
</comment>
<dbReference type="OrthoDB" id="153025at2"/>
<dbReference type="Pfam" id="PF00535">
    <property type="entry name" value="Glycos_transf_2"/>
    <property type="match status" value="1"/>
</dbReference>
<evidence type="ECO:0000256" key="3">
    <source>
        <dbReference type="ARBA" id="ARBA00022679"/>
    </source>
</evidence>
<dbReference type="InterPro" id="IPR029044">
    <property type="entry name" value="Nucleotide-diphossugar_trans"/>
</dbReference>
<dbReference type="GO" id="GO:0016757">
    <property type="term" value="F:glycosyltransferase activity"/>
    <property type="evidence" value="ECO:0007669"/>
    <property type="project" value="UniProtKB-KW"/>
</dbReference>
<dbReference type="EMBL" id="RCNT01000003">
    <property type="protein sequence ID" value="RMA42828.1"/>
    <property type="molecule type" value="Genomic_DNA"/>
</dbReference>